<proteinExistence type="predicted"/>
<reference evidence="1 2" key="1">
    <citation type="submission" date="2016-07" db="EMBL/GenBank/DDBJ databases">
        <title>Genome analysis of Sphingobacterium siyangense T12B17.</title>
        <authorList>
            <person name="Xu D."/>
            <person name="Su Y."/>
            <person name="Zheng S."/>
        </authorList>
    </citation>
    <scope>NUCLEOTIDE SEQUENCE [LARGE SCALE GENOMIC DNA]</scope>
    <source>
        <strain evidence="1 2">T12B17</strain>
    </source>
</reference>
<sequence>MAYEHRQDWNFALFSANLHQYLPDMHWGVHDLVYEVWKTVHQPKKIQPDETWDTACLSDLKQASPRIICLYHLGMHAQLPKVLADAGISFDLLLDRRVFENQKAQLLAVQSDLQSQGSGYRFLMSDDPQVLLKARQSIRQGRHLLVFADGNSGTGESLDKKVCIKFMDGNFYARAGIAWLSYILHIPVLPISHSEMKPGYRLLLGTEIAPFLNEHRSEYAQRCLFELYDFLAAQIRKSPWQWACWGYLHQLNCYLVPPMPSKDEQPPADESLIDISLMGKKGVFSRKYFYCVFG</sequence>
<comment type="caution">
    <text evidence="1">The sequence shown here is derived from an EMBL/GenBank/DDBJ whole genome shotgun (WGS) entry which is preliminary data.</text>
</comment>
<evidence type="ECO:0000313" key="1">
    <source>
        <dbReference type="EMBL" id="RKF41946.1"/>
    </source>
</evidence>
<protein>
    <recommendedName>
        <fullName evidence="3">Lipid A biosynthesis acyltransferase</fullName>
    </recommendedName>
</protein>
<dbReference type="AlphaFoldDB" id="A0A420G9W6"/>
<evidence type="ECO:0008006" key="3">
    <source>
        <dbReference type="Google" id="ProtNLM"/>
    </source>
</evidence>
<dbReference type="Proteomes" id="UP000286402">
    <property type="component" value="Unassembled WGS sequence"/>
</dbReference>
<name>A0A420G9W6_9SPHI</name>
<dbReference type="EMBL" id="MCAQ01000001">
    <property type="protein sequence ID" value="RKF41946.1"/>
    <property type="molecule type" value="Genomic_DNA"/>
</dbReference>
<organism evidence="1 2">
    <name type="scientific">Sphingobacterium siyangense</name>
    <dbReference type="NCBI Taxonomy" id="459529"/>
    <lineage>
        <taxon>Bacteria</taxon>
        <taxon>Pseudomonadati</taxon>
        <taxon>Bacteroidota</taxon>
        <taxon>Sphingobacteriia</taxon>
        <taxon>Sphingobacteriales</taxon>
        <taxon>Sphingobacteriaceae</taxon>
        <taxon>Sphingobacterium</taxon>
    </lineage>
</organism>
<dbReference type="RefSeq" id="WP_120332351.1">
    <property type="nucleotide sequence ID" value="NZ_MCAQ01000001.1"/>
</dbReference>
<gene>
    <name evidence="1" type="ORF">BCY89_00055</name>
</gene>
<accession>A0A420G9W6</accession>
<evidence type="ECO:0000313" key="2">
    <source>
        <dbReference type="Proteomes" id="UP000286402"/>
    </source>
</evidence>
<keyword evidence="2" id="KW-1185">Reference proteome</keyword>